<name>A0ABV2MV53_9HYPH</name>
<dbReference type="Proteomes" id="UP001549076">
    <property type="component" value="Unassembled WGS sequence"/>
</dbReference>
<protein>
    <recommendedName>
        <fullName evidence="3">HNH endonuclease</fullName>
    </recommendedName>
</protein>
<accession>A0ABV2MV53</accession>
<evidence type="ECO:0008006" key="3">
    <source>
        <dbReference type="Google" id="ProtNLM"/>
    </source>
</evidence>
<evidence type="ECO:0000313" key="1">
    <source>
        <dbReference type="EMBL" id="MET3790669.1"/>
    </source>
</evidence>
<organism evidence="1 2">
    <name type="scientific">Aquamicrobium terrae</name>
    <dbReference type="NCBI Taxonomy" id="1324945"/>
    <lineage>
        <taxon>Bacteria</taxon>
        <taxon>Pseudomonadati</taxon>
        <taxon>Pseudomonadota</taxon>
        <taxon>Alphaproteobacteria</taxon>
        <taxon>Hyphomicrobiales</taxon>
        <taxon>Phyllobacteriaceae</taxon>
        <taxon>Aquamicrobium</taxon>
    </lineage>
</organism>
<dbReference type="EMBL" id="JBEPML010000002">
    <property type="protein sequence ID" value="MET3790669.1"/>
    <property type="molecule type" value="Genomic_DNA"/>
</dbReference>
<gene>
    <name evidence="1" type="ORF">ABID37_000860</name>
</gene>
<sequence length="210" mass="24115">MSKLRYKDEKGNRYGRLVAVSMCGYNATKQALWLCRCDCGTNTTVAGIYLRVGRIQSCGCLRYDRTATHGLHQHELYRTWYGMVQRCINPENKDYYRYGGRGITVCPRWEIGESELSGLECFIADIPDRPSKRHSIDRIDNNRGYEPGNVRWATGRQQNRNRRDNRIVCLNGRDVTVAEACEMSGVNYNTAQARLNRGWNIERAFGGRSS</sequence>
<evidence type="ECO:0000313" key="2">
    <source>
        <dbReference type="Proteomes" id="UP001549076"/>
    </source>
</evidence>
<reference evidence="1 2" key="1">
    <citation type="submission" date="2024-06" db="EMBL/GenBank/DDBJ databases">
        <title>Genomic Encyclopedia of Type Strains, Phase IV (KMG-IV): sequencing the most valuable type-strain genomes for metagenomic binning, comparative biology and taxonomic classification.</title>
        <authorList>
            <person name="Goeker M."/>
        </authorList>
    </citation>
    <scope>NUCLEOTIDE SEQUENCE [LARGE SCALE GENOMIC DNA]</scope>
    <source>
        <strain evidence="1 2">DSM 27865</strain>
    </source>
</reference>
<comment type="caution">
    <text evidence="1">The sequence shown here is derived from an EMBL/GenBank/DDBJ whole genome shotgun (WGS) entry which is preliminary data.</text>
</comment>
<proteinExistence type="predicted"/>
<dbReference type="RefSeq" id="WP_354192856.1">
    <property type="nucleotide sequence ID" value="NZ_JBEPML010000002.1"/>
</dbReference>
<keyword evidence="2" id="KW-1185">Reference proteome</keyword>